<keyword evidence="1" id="KW-0175">Coiled coil</keyword>
<protein>
    <recommendedName>
        <fullName evidence="4">Endonuclease/exonuclease/phosphatase domain-containing protein</fullName>
    </recommendedName>
</protein>
<gene>
    <name evidence="2" type="ORF">JRQ81_011117</name>
</gene>
<dbReference type="EMBL" id="JAPFRF010000022">
    <property type="protein sequence ID" value="KAJ7305208.1"/>
    <property type="molecule type" value="Genomic_DNA"/>
</dbReference>
<name>A0A9Q1ARE7_9SAUR</name>
<dbReference type="Proteomes" id="UP001142489">
    <property type="component" value="Unassembled WGS sequence"/>
</dbReference>
<accession>A0A9Q1ARE7</accession>
<evidence type="ECO:0008006" key="4">
    <source>
        <dbReference type="Google" id="ProtNLM"/>
    </source>
</evidence>
<dbReference type="Gene3D" id="3.60.10.10">
    <property type="entry name" value="Endonuclease/exonuclease/phosphatase"/>
    <property type="match status" value="1"/>
</dbReference>
<dbReference type="OrthoDB" id="9909359at2759"/>
<evidence type="ECO:0000256" key="1">
    <source>
        <dbReference type="SAM" id="Coils"/>
    </source>
</evidence>
<evidence type="ECO:0000313" key="2">
    <source>
        <dbReference type="EMBL" id="KAJ7305208.1"/>
    </source>
</evidence>
<sequence>MEKEPLKGQHPIELVHRGKVMSPGIKSVIGAHTEGKHKSWPRIDNCWISAELTHQVEEIEILPNAYADHNPITMTLGQSRRKGGWRLNTHLMREETFITKMKNELDLFFQMNKPQDTEMITIWDAGKSYSRGLAIQYNAQKRKERKKQYQDLLASLKEDEQELHGNHHLCHSII</sequence>
<feature type="coiled-coil region" evidence="1">
    <location>
        <begin position="139"/>
        <end position="166"/>
    </location>
</feature>
<organism evidence="2 3">
    <name type="scientific">Phrynocephalus forsythii</name>
    <dbReference type="NCBI Taxonomy" id="171643"/>
    <lineage>
        <taxon>Eukaryota</taxon>
        <taxon>Metazoa</taxon>
        <taxon>Chordata</taxon>
        <taxon>Craniata</taxon>
        <taxon>Vertebrata</taxon>
        <taxon>Euteleostomi</taxon>
        <taxon>Lepidosauria</taxon>
        <taxon>Squamata</taxon>
        <taxon>Bifurcata</taxon>
        <taxon>Unidentata</taxon>
        <taxon>Episquamata</taxon>
        <taxon>Toxicofera</taxon>
        <taxon>Iguania</taxon>
        <taxon>Acrodonta</taxon>
        <taxon>Agamidae</taxon>
        <taxon>Agaminae</taxon>
        <taxon>Phrynocephalus</taxon>
    </lineage>
</organism>
<evidence type="ECO:0000313" key="3">
    <source>
        <dbReference type="Proteomes" id="UP001142489"/>
    </source>
</evidence>
<dbReference type="AlphaFoldDB" id="A0A9Q1ARE7"/>
<proteinExistence type="predicted"/>
<reference evidence="2" key="1">
    <citation type="journal article" date="2023" name="DNA Res.">
        <title>Chromosome-level genome assembly of Phrynocephalus forsythii using third-generation DNA sequencing and Hi-C analysis.</title>
        <authorList>
            <person name="Qi Y."/>
            <person name="Zhao W."/>
            <person name="Zhao Y."/>
            <person name="Niu C."/>
            <person name="Cao S."/>
            <person name="Zhang Y."/>
        </authorList>
    </citation>
    <scope>NUCLEOTIDE SEQUENCE</scope>
    <source>
        <tissue evidence="2">Muscle</tissue>
    </source>
</reference>
<dbReference type="InterPro" id="IPR036691">
    <property type="entry name" value="Endo/exonu/phosph_ase_sf"/>
</dbReference>
<keyword evidence="3" id="KW-1185">Reference proteome</keyword>
<comment type="caution">
    <text evidence="2">The sequence shown here is derived from an EMBL/GenBank/DDBJ whole genome shotgun (WGS) entry which is preliminary data.</text>
</comment>